<evidence type="ECO:0000313" key="1">
    <source>
        <dbReference type="EMBL" id="MCC2149147.1"/>
    </source>
</evidence>
<proteinExistence type="predicted"/>
<accession>A0ABS8EVD9</accession>
<dbReference type="Gene3D" id="3.30.40.190">
    <property type="match status" value="1"/>
</dbReference>
<dbReference type="RefSeq" id="WP_248835333.1">
    <property type="nucleotide sequence ID" value="NZ_JAJEQE010000022.1"/>
</dbReference>
<comment type="caution">
    <text evidence="1">The sequence shown here is derived from an EMBL/GenBank/DDBJ whole genome shotgun (WGS) entry which is preliminary data.</text>
</comment>
<evidence type="ECO:0000313" key="2">
    <source>
        <dbReference type="Proteomes" id="UP001299235"/>
    </source>
</evidence>
<sequence length="121" mass="14327">MSGEWDGFLLPKNGRKKKRKKHGRSIMQAGKYCYLCARFYGDYGRKPVQKHHIVFGWGNRQISEELGLTVYLCDQHHEHGPDAVHVNHEMARILQADAQETYEQTHTREEWMERIGRNYKL</sequence>
<reference evidence="1 2" key="1">
    <citation type="submission" date="2021-10" db="EMBL/GenBank/DDBJ databases">
        <title>Anaerobic single-cell dispensing facilitates the cultivation of human gut bacteria.</title>
        <authorList>
            <person name="Afrizal A."/>
        </authorList>
    </citation>
    <scope>NUCLEOTIDE SEQUENCE [LARGE SCALE GENOMIC DNA]</scope>
    <source>
        <strain evidence="1 2">CLA-AA-H246</strain>
    </source>
</reference>
<protein>
    <recommendedName>
        <fullName evidence="3">HNH endonuclease</fullName>
    </recommendedName>
</protein>
<name>A0ABS8EVD9_9FIRM</name>
<gene>
    <name evidence="1" type="ORF">LKD42_07745</name>
</gene>
<dbReference type="Proteomes" id="UP001299235">
    <property type="component" value="Unassembled WGS sequence"/>
</dbReference>
<dbReference type="EMBL" id="JAJEQE010000022">
    <property type="protein sequence ID" value="MCC2149147.1"/>
    <property type="molecule type" value="Genomic_DNA"/>
</dbReference>
<evidence type="ECO:0008006" key="3">
    <source>
        <dbReference type="Google" id="ProtNLM"/>
    </source>
</evidence>
<keyword evidence="2" id="KW-1185">Reference proteome</keyword>
<organism evidence="1 2">
    <name type="scientific">Hominisplanchenecus faecis</name>
    <dbReference type="NCBI Taxonomy" id="2885351"/>
    <lineage>
        <taxon>Bacteria</taxon>
        <taxon>Bacillati</taxon>
        <taxon>Bacillota</taxon>
        <taxon>Clostridia</taxon>
        <taxon>Lachnospirales</taxon>
        <taxon>Lachnospiraceae</taxon>
        <taxon>Hominisplanchenecus</taxon>
    </lineage>
</organism>